<evidence type="ECO:0000256" key="1">
    <source>
        <dbReference type="ARBA" id="ARBA00004453"/>
    </source>
</evidence>
<comment type="similarity">
    <text evidence="2">Belongs to the ParB family.</text>
</comment>
<dbReference type="AlphaFoldDB" id="A0A078KRX9"/>
<gene>
    <name evidence="5" type="primary">noc</name>
    <name evidence="5" type="ORF">CCDG5_2083</name>
</gene>
<dbReference type="InterPro" id="IPR041468">
    <property type="entry name" value="HTH_ParB/Spo0J"/>
</dbReference>
<dbReference type="InterPro" id="IPR001387">
    <property type="entry name" value="Cro/C1-type_HTH"/>
</dbReference>
<dbReference type="SMART" id="SM00470">
    <property type="entry name" value="ParB"/>
    <property type="match status" value="1"/>
</dbReference>
<dbReference type="Proteomes" id="UP000032431">
    <property type="component" value="Chromosome I"/>
</dbReference>
<dbReference type="Pfam" id="PF02195">
    <property type="entry name" value="ParB_N"/>
    <property type="match status" value="1"/>
</dbReference>
<dbReference type="FunFam" id="1.10.10.2830:FF:000001">
    <property type="entry name" value="Chromosome partitioning protein ParB"/>
    <property type="match status" value="1"/>
</dbReference>
<dbReference type="OrthoDB" id="9802051at2"/>
<dbReference type="NCBIfam" id="TIGR00180">
    <property type="entry name" value="parB_part"/>
    <property type="match status" value="1"/>
</dbReference>
<dbReference type="Gene3D" id="1.10.10.2830">
    <property type="match status" value="1"/>
</dbReference>
<dbReference type="KEGG" id="ccel:CCDG5_2083"/>
<feature type="domain" description="HTH cro/C1-type" evidence="4">
    <location>
        <begin position="120"/>
        <end position="147"/>
    </location>
</feature>
<organism evidence="5 6">
    <name type="scientific">[Clostridium] cellulosi</name>
    <dbReference type="NCBI Taxonomy" id="29343"/>
    <lineage>
        <taxon>Bacteria</taxon>
        <taxon>Bacillati</taxon>
        <taxon>Bacillota</taxon>
        <taxon>Clostridia</taxon>
        <taxon>Eubacteriales</taxon>
        <taxon>Oscillospiraceae</taxon>
        <taxon>Oscillospiraceae incertae sedis</taxon>
    </lineage>
</organism>
<evidence type="ECO:0000256" key="2">
    <source>
        <dbReference type="ARBA" id="ARBA00006295"/>
    </source>
</evidence>
<dbReference type="Pfam" id="PF17762">
    <property type="entry name" value="HTH_ParB"/>
    <property type="match status" value="1"/>
</dbReference>
<dbReference type="GO" id="GO:0007059">
    <property type="term" value="P:chromosome segregation"/>
    <property type="evidence" value="ECO:0007669"/>
    <property type="project" value="TreeGrafter"/>
</dbReference>
<dbReference type="HOGENOM" id="CLU_023853_0_1_9"/>
<protein>
    <submittedName>
        <fullName evidence="5">Nucleoid occlusion protein</fullName>
    </submittedName>
</protein>
<dbReference type="GO" id="GO:0045881">
    <property type="term" value="P:positive regulation of sporulation resulting in formation of a cellular spore"/>
    <property type="evidence" value="ECO:0007669"/>
    <property type="project" value="TreeGrafter"/>
</dbReference>
<evidence type="ECO:0000313" key="6">
    <source>
        <dbReference type="Proteomes" id="UP000032431"/>
    </source>
</evidence>
<dbReference type="InterPro" id="IPR050336">
    <property type="entry name" value="Chromosome_partition/occlusion"/>
</dbReference>
<sequence>MSWLNKDRKMSSCRVIQVSVASILPNPQQPRHTFDTDSLLSLAQSIRRNGILQPLTVREKENGEYELVAGERRLRAAIMAGYTSVPCIAVNLDDTQSAVMSLIENLQREDLNFFDEAAGIAALIEQCGLTQEEVADRLGKAQSTIANKLRLLRLSSSEQETIMRLGLTERHARALLKLNSQQREIALSEIEKHNYNVEETERLVEAIKNPREPVNEGKRLSVIKDIRIFFNTINNAIDLMRRSGINAVAKKQEFDDYYEYTVRIPKTEKQLEKLA</sequence>
<dbReference type="SUPFAM" id="SSF109709">
    <property type="entry name" value="KorB DNA-binding domain-like"/>
    <property type="match status" value="1"/>
</dbReference>
<dbReference type="Gene3D" id="3.90.1530.30">
    <property type="match status" value="1"/>
</dbReference>
<evidence type="ECO:0000256" key="3">
    <source>
        <dbReference type="ARBA" id="ARBA00023125"/>
    </source>
</evidence>
<dbReference type="SUPFAM" id="SSF110849">
    <property type="entry name" value="ParB/Sulfiredoxin"/>
    <property type="match status" value="1"/>
</dbReference>
<dbReference type="InterPro" id="IPR036086">
    <property type="entry name" value="ParB/Sulfiredoxin_sf"/>
</dbReference>
<evidence type="ECO:0000313" key="5">
    <source>
        <dbReference type="EMBL" id="CDZ25163.1"/>
    </source>
</evidence>
<dbReference type="GO" id="GO:0003677">
    <property type="term" value="F:DNA binding"/>
    <property type="evidence" value="ECO:0007669"/>
    <property type="project" value="UniProtKB-KW"/>
</dbReference>
<keyword evidence="6" id="KW-1185">Reference proteome</keyword>
<dbReference type="FunFam" id="3.90.1530.30:FF:000001">
    <property type="entry name" value="Chromosome partitioning protein ParB"/>
    <property type="match status" value="1"/>
</dbReference>
<dbReference type="STRING" id="29343.CCDG5_2083"/>
<dbReference type="PANTHER" id="PTHR33375:SF8">
    <property type="entry name" value="NUCLEOID OCCLUSION PROTEIN"/>
    <property type="match status" value="1"/>
</dbReference>
<dbReference type="InterPro" id="IPR004437">
    <property type="entry name" value="ParB/RepB/Spo0J"/>
</dbReference>
<dbReference type="CDD" id="cd00093">
    <property type="entry name" value="HTH_XRE"/>
    <property type="match status" value="1"/>
</dbReference>
<name>A0A078KRX9_9FIRM</name>
<dbReference type="PANTHER" id="PTHR33375">
    <property type="entry name" value="CHROMOSOME-PARTITIONING PROTEIN PARB-RELATED"/>
    <property type="match status" value="1"/>
</dbReference>
<dbReference type="CDD" id="cd16393">
    <property type="entry name" value="SPO0J_N"/>
    <property type="match status" value="1"/>
</dbReference>
<keyword evidence="3" id="KW-0238">DNA-binding</keyword>
<dbReference type="PATRIC" id="fig|29343.3.peg.2197"/>
<accession>A0A078KRX9</accession>
<comment type="subcellular location">
    <subcellularLocation>
        <location evidence="1">Cytoplasm</location>
        <location evidence="1">Nucleoid</location>
    </subcellularLocation>
</comment>
<dbReference type="GO" id="GO:0009295">
    <property type="term" value="C:nucleoid"/>
    <property type="evidence" value="ECO:0007669"/>
    <property type="project" value="UniProtKB-SubCell"/>
</dbReference>
<dbReference type="EMBL" id="LM995447">
    <property type="protein sequence ID" value="CDZ25163.1"/>
    <property type="molecule type" value="Genomic_DNA"/>
</dbReference>
<dbReference type="PROSITE" id="PS50943">
    <property type="entry name" value="HTH_CROC1"/>
    <property type="match status" value="1"/>
</dbReference>
<reference evidence="6" key="1">
    <citation type="submission" date="2014-07" db="EMBL/GenBank/DDBJ databases">
        <authorList>
            <person name="Wibberg D."/>
        </authorList>
    </citation>
    <scope>NUCLEOTIDE SEQUENCE [LARGE SCALE GENOMIC DNA]</scope>
    <source>
        <strain evidence="6">DG5</strain>
    </source>
</reference>
<dbReference type="GO" id="GO:0005694">
    <property type="term" value="C:chromosome"/>
    <property type="evidence" value="ECO:0007669"/>
    <property type="project" value="TreeGrafter"/>
</dbReference>
<proteinExistence type="inferred from homology"/>
<evidence type="ECO:0000259" key="4">
    <source>
        <dbReference type="PROSITE" id="PS50943"/>
    </source>
</evidence>
<dbReference type="InterPro" id="IPR003115">
    <property type="entry name" value="ParB_N"/>
</dbReference>